<dbReference type="InterPro" id="IPR001841">
    <property type="entry name" value="Znf_RING"/>
</dbReference>
<feature type="compositionally biased region" description="Basic and acidic residues" evidence="2">
    <location>
        <begin position="145"/>
        <end position="154"/>
    </location>
</feature>
<dbReference type="RefSeq" id="XP_017996296.1">
    <property type="nucleotide sequence ID" value="XM_018147711.1"/>
</dbReference>
<dbReference type="OrthoDB" id="8062037at2759"/>
<dbReference type="EMBL" id="LFJN01000032">
    <property type="protein sequence ID" value="KPI36333.1"/>
    <property type="molecule type" value="Genomic_DNA"/>
</dbReference>
<dbReference type="PROSITE" id="PS50089">
    <property type="entry name" value="ZF_RING_2"/>
    <property type="match status" value="1"/>
</dbReference>
<dbReference type="Pfam" id="PF13639">
    <property type="entry name" value="zf-RING_2"/>
    <property type="match status" value="1"/>
</dbReference>
<evidence type="ECO:0000259" key="4">
    <source>
        <dbReference type="PROSITE" id="PS50089"/>
    </source>
</evidence>
<keyword evidence="1" id="KW-0479">Metal-binding</keyword>
<dbReference type="Proteomes" id="UP000038010">
    <property type="component" value="Unassembled WGS sequence"/>
</dbReference>
<dbReference type="InterPro" id="IPR013083">
    <property type="entry name" value="Znf_RING/FYVE/PHD"/>
</dbReference>
<keyword evidence="3" id="KW-0812">Transmembrane</keyword>
<keyword evidence="3" id="KW-0472">Membrane</keyword>
<sequence>MSTSVSSTATPTGSMPSATTSGNGGGGGSGPSSPLLFFVALGFGVVFTNLWIIVGVKYCFRYNQRNRARLAGEDPDAVDMANMPQRRRRREKKLMSMEEVNEKFPLTKYKTWRSNQAEQGLPTAGGITADGAASRPASIRGVARASEDANKHTELATTQTISTTAETDTEKQEKHGKPEVIRADTSDAQPSTPRPKTATSTDAPDTPVIQKVTSNDGEEEDDDHIQTAVPAEQLPDPGDTCAICIDTLEDDDDVRGLLCGHAFHASCVDPWLTSRRACCPLCKADYYVPKPRPEGDGTTPTAPQTAFMGDGRRRPTMVLPGRFMSIVYDERDRYGFPRVMRQETPAERRRRERREQRLRERHAANGGIPDVPPNTATDGAEAGTEGQIQPQQHQQNGGWRSRLRIPRIRFNHGAANTLVASEGVMPSDEQRRSGTQNRAPEIHDGSREPVTPAQLEAGQQGQSQAGRG</sequence>
<proteinExistence type="predicted"/>
<dbReference type="STRING" id="1664694.A0A0N1H5K7"/>
<feature type="compositionally biased region" description="Low complexity" evidence="2">
    <location>
        <begin position="155"/>
        <end position="166"/>
    </location>
</feature>
<keyword evidence="3" id="KW-1133">Transmembrane helix</keyword>
<comment type="caution">
    <text evidence="5">The sequence shown here is derived from an EMBL/GenBank/DDBJ whole genome shotgun (WGS) entry which is preliminary data.</text>
</comment>
<dbReference type="GO" id="GO:0061630">
    <property type="term" value="F:ubiquitin protein ligase activity"/>
    <property type="evidence" value="ECO:0007669"/>
    <property type="project" value="TreeGrafter"/>
</dbReference>
<feature type="region of interest" description="Disordered" evidence="2">
    <location>
        <begin position="292"/>
        <end position="314"/>
    </location>
</feature>
<gene>
    <name evidence="5" type="ORF">AB675_7350</name>
</gene>
<dbReference type="Gene3D" id="3.30.40.10">
    <property type="entry name" value="Zinc/RING finger domain, C3HC4 (zinc finger)"/>
    <property type="match status" value="1"/>
</dbReference>
<feature type="region of interest" description="Disordered" evidence="2">
    <location>
        <begin position="1"/>
        <end position="29"/>
    </location>
</feature>
<reference evidence="5 6" key="1">
    <citation type="submission" date="2015-06" db="EMBL/GenBank/DDBJ databases">
        <title>Draft genome of the ant-associated black yeast Phialophora attae CBS 131958.</title>
        <authorList>
            <person name="Moreno L.F."/>
            <person name="Stielow B.J."/>
            <person name="de Hoog S."/>
            <person name="Vicente V.A."/>
            <person name="Weiss V.A."/>
            <person name="de Vries M."/>
            <person name="Cruz L.M."/>
            <person name="Souza E.M."/>
        </authorList>
    </citation>
    <scope>NUCLEOTIDE SEQUENCE [LARGE SCALE GENOMIC DNA]</scope>
    <source>
        <strain evidence="5 6">CBS 131958</strain>
    </source>
</reference>
<dbReference type="AlphaFoldDB" id="A0A0N1H5K7"/>
<evidence type="ECO:0000313" key="6">
    <source>
        <dbReference type="Proteomes" id="UP000038010"/>
    </source>
</evidence>
<accession>A0A0N1H5K7</accession>
<organism evidence="5 6">
    <name type="scientific">Cyphellophora attinorum</name>
    <dbReference type="NCBI Taxonomy" id="1664694"/>
    <lineage>
        <taxon>Eukaryota</taxon>
        <taxon>Fungi</taxon>
        <taxon>Dikarya</taxon>
        <taxon>Ascomycota</taxon>
        <taxon>Pezizomycotina</taxon>
        <taxon>Eurotiomycetes</taxon>
        <taxon>Chaetothyriomycetidae</taxon>
        <taxon>Chaetothyriales</taxon>
        <taxon>Cyphellophoraceae</taxon>
        <taxon>Cyphellophora</taxon>
    </lineage>
</organism>
<feature type="compositionally biased region" description="Low complexity" evidence="2">
    <location>
        <begin position="383"/>
        <end position="398"/>
    </location>
</feature>
<feature type="compositionally biased region" description="Basic and acidic residues" evidence="2">
    <location>
        <begin position="339"/>
        <end position="363"/>
    </location>
</feature>
<evidence type="ECO:0000256" key="2">
    <source>
        <dbReference type="SAM" id="MobiDB-lite"/>
    </source>
</evidence>
<dbReference type="PANTHER" id="PTHR22765:SF434">
    <property type="entry name" value="GB|AAD18119.1-RELATED"/>
    <property type="match status" value="1"/>
</dbReference>
<dbReference type="GO" id="GO:0008270">
    <property type="term" value="F:zinc ion binding"/>
    <property type="evidence" value="ECO:0007669"/>
    <property type="project" value="UniProtKB-KW"/>
</dbReference>
<dbReference type="VEuPathDB" id="FungiDB:AB675_7350"/>
<keyword evidence="6" id="KW-1185">Reference proteome</keyword>
<dbReference type="PANTHER" id="PTHR22765">
    <property type="entry name" value="RING FINGER AND PROTEASE ASSOCIATED DOMAIN-CONTAINING"/>
    <property type="match status" value="1"/>
</dbReference>
<name>A0A0N1H5K7_9EURO</name>
<dbReference type="SMART" id="SM00184">
    <property type="entry name" value="RING"/>
    <property type="match status" value="1"/>
</dbReference>
<evidence type="ECO:0000256" key="1">
    <source>
        <dbReference type="PROSITE-ProRule" id="PRU00175"/>
    </source>
</evidence>
<dbReference type="GO" id="GO:0006511">
    <property type="term" value="P:ubiquitin-dependent protein catabolic process"/>
    <property type="evidence" value="ECO:0007669"/>
    <property type="project" value="TreeGrafter"/>
</dbReference>
<keyword evidence="1" id="KW-0863">Zinc-finger</keyword>
<dbReference type="CDD" id="cd16473">
    <property type="entry name" value="RING-H2_RNF103"/>
    <property type="match status" value="1"/>
</dbReference>
<evidence type="ECO:0000313" key="5">
    <source>
        <dbReference type="EMBL" id="KPI36333.1"/>
    </source>
</evidence>
<dbReference type="FunFam" id="3.30.40.10:FF:000539">
    <property type="entry name" value="Ring finger domain protein"/>
    <property type="match status" value="1"/>
</dbReference>
<feature type="transmembrane region" description="Helical" evidence="3">
    <location>
        <begin position="35"/>
        <end position="60"/>
    </location>
</feature>
<feature type="compositionally biased region" description="Polar residues" evidence="2">
    <location>
        <begin position="1"/>
        <end position="20"/>
    </location>
</feature>
<feature type="region of interest" description="Disordered" evidence="2">
    <location>
        <begin position="416"/>
        <end position="468"/>
    </location>
</feature>
<dbReference type="SUPFAM" id="SSF57850">
    <property type="entry name" value="RING/U-box"/>
    <property type="match status" value="1"/>
</dbReference>
<dbReference type="GO" id="GO:0005737">
    <property type="term" value="C:cytoplasm"/>
    <property type="evidence" value="ECO:0007669"/>
    <property type="project" value="TreeGrafter"/>
</dbReference>
<dbReference type="GeneID" id="28739591"/>
<feature type="domain" description="RING-type" evidence="4">
    <location>
        <begin position="241"/>
        <end position="283"/>
    </location>
</feature>
<keyword evidence="1" id="KW-0862">Zinc</keyword>
<dbReference type="InterPro" id="IPR051826">
    <property type="entry name" value="E3_ubiquitin-ligase_domain"/>
</dbReference>
<feature type="region of interest" description="Disordered" evidence="2">
    <location>
        <begin position="121"/>
        <end position="223"/>
    </location>
</feature>
<feature type="region of interest" description="Disordered" evidence="2">
    <location>
        <begin position="339"/>
        <end position="401"/>
    </location>
</feature>
<protein>
    <submittedName>
        <fullName evidence="5">E3 ubiquitin-protein ligase</fullName>
    </submittedName>
</protein>
<feature type="compositionally biased region" description="Low complexity" evidence="2">
    <location>
        <begin position="453"/>
        <end position="468"/>
    </location>
</feature>
<evidence type="ECO:0000256" key="3">
    <source>
        <dbReference type="SAM" id="Phobius"/>
    </source>
</evidence>
<feature type="compositionally biased region" description="Basic and acidic residues" evidence="2">
    <location>
        <begin position="168"/>
        <end position="185"/>
    </location>
</feature>